<dbReference type="Proteomes" id="UP000579281">
    <property type="component" value="Unassembled WGS sequence"/>
</dbReference>
<comment type="caution">
    <text evidence="1">The sequence shown here is derived from an EMBL/GenBank/DDBJ whole genome shotgun (WGS) entry which is preliminary data.</text>
</comment>
<dbReference type="Pfam" id="PF11756">
    <property type="entry name" value="YgbA_NO"/>
    <property type="match status" value="1"/>
</dbReference>
<gene>
    <name evidence="1" type="ORF">HNQ80_001534</name>
</gene>
<name>A0A841KZ91_9FIRM</name>
<proteinExistence type="predicted"/>
<keyword evidence="2" id="KW-1185">Reference proteome</keyword>
<dbReference type="EMBL" id="JACHEN010000007">
    <property type="protein sequence ID" value="MBB6215445.1"/>
    <property type="molecule type" value="Genomic_DNA"/>
</dbReference>
<reference evidence="1 2" key="1">
    <citation type="submission" date="2020-08" db="EMBL/GenBank/DDBJ databases">
        <title>Genomic Encyclopedia of Type Strains, Phase IV (KMG-IV): sequencing the most valuable type-strain genomes for metagenomic binning, comparative biology and taxonomic classification.</title>
        <authorList>
            <person name="Goeker M."/>
        </authorList>
    </citation>
    <scope>NUCLEOTIDE SEQUENCE [LARGE SCALE GENOMIC DNA]</scope>
    <source>
        <strain evidence="1 2">DSM 103526</strain>
    </source>
</reference>
<sequence length="108" mass="12928">MKKDISILIDFIHVYCKNEHCQTEKHLISNSYIDVKKKISLCGDCTELAVYAINKRINCPFVYKPPCKKCIVQCYEQQYREKIKKVMKYSGMYFIKRGRIDYLIKYLL</sequence>
<dbReference type="AlphaFoldDB" id="A0A841KZ91"/>
<dbReference type="NCBIfam" id="NF007714">
    <property type="entry name" value="PRK10410.1-2"/>
    <property type="match status" value="1"/>
</dbReference>
<accession>A0A841KZ91</accession>
<dbReference type="RefSeq" id="WP_184309742.1">
    <property type="nucleotide sequence ID" value="NZ_JACHEN010000007.1"/>
</dbReference>
<evidence type="ECO:0008006" key="3">
    <source>
        <dbReference type="Google" id="ProtNLM"/>
    </source>
</evidence>
<organism evidence="1 2">
    <name type="scientific">Anaerosolibacter carboniphilus</name>
    <dbReference type="NCBI Taxonomy" id="1417629"/>
    <lineage>
        <taxon>Bacteria</taxon>
        <taxon>Bacillati</taxon>
        <taxon>Bacillota</taxon>
        <taxon>Clostridia</taxon>
        <taxon>Peptostreptococcales</taxon>
        <taxon>Thermotaleaceae</taxon>
        <taxon>Anaerosolibacter</taxon>
    </lineage>
</organism>
<protein>
    <recommendedName>
        <fullName evidence="3">Nitrous oxide-stimulated promoter</fullName>
    </recommendedName>
</protein>
<evidence type="ECO:0000313" key="2">
    <source>
        <dbReference type="Proteomes" id="UP000579281"/>
    </source>
</evidence>
<dbReference type="InterPro" id="IPR020483">
    <property type="entry name" value="Uncharacterised_YgbA"/>
</dbReference>
<evidence type="ECO:0000313" key="1">
    <source>
        <dbReference type="EMBL" id="MBB6215445.1"/>
    </source>
</evidence>